<dbReference type="InterPro" id="IPR002104">
    <property type="entry name" value="Integrase_catalytic"/>
</dbReference>
<dbReference type="SUPFAM" id="SSF56349">
    <property type="entry name" value="DNA breaking-rejoining enzymes"/>
    <property type="match status" value="1"/>
</dbReference>
<protein>
    <recommendedName>
        <fullName evidence="2">Tyr recombinase domain-containing protein</fullName>
    </recommendedName>
</protein>
<dbReference type="EMBL" id="VSWD01000005">
    <property type="protein sequence ID" value="KAK3101970.1"/>
    <property type="molecule type" value="Genomic_DNA"/>
</dbReference>
<feature type="domain" description="Tyr recombinase" evidence="2">
    <location>
        <begin position="1"/>
        <end position="176"/>
    </location>
</feature>
<keyword evidence="1" id="KW-0233">DNA recombination</keyword>
<dbReference type="GO" id="GO:0015074">
    <property type="term" value="P:DNA integration"/>
    <property type="evidence" value="ECO:0007669"/>
    <property type="project" value="InterPro"/>
</dbReference>
<reference evidence="3" key="1">
    <citation type="submission" date="2019-08" db="EMBL/GenBank/DDBJ databases">
        <title>The improved chromosome-level genome for the pearl oyster Pinctada fucata martensii using PacBio sequencing and Hi-C.</title>
        <authorList>
            <person name="Zheng Z."/>
        </authorList>
    </citation>
    <scope>NUCLEOTIDE SEQUENCE</scope>
    <source>
        <strain evidence="3">ZZ-2019</strain>
        <tissue evidence="3">Adductor muscle</tissue>
    </source>
</reference>
<dbReference type="GO" id="GO:0003677">
    <property type="term" value="F:DNA binding"/>
    <property type="evidence" value="ECO:0007669"/>
    <property type="project" value="InterPro"/>
</dbReference>
<organism evidence="3 4">
    <name type="scientific">Pinctada imbricata</name>
    <name type="common">Atlantic pearl-oyster</name>
    <name type="synonym">Pinctada martensii</name>
    <dbReference type="NCBI Taxonomy" id="66713"/>
    <lineage>
        <taxon>Eukaryota</taxon>
        <taxon>Metazoa</taxon>
        <taxon>Spiralia</taxon>
        <taxon>Lophotrochozoa</taxon>
        <taxon>Mollusca</taxon>
        <taxon>Bivalvia</taxon>
        <taxon>Autobranchia</taxon>
        <taxon>Pteriomorphia</taxon>
        <taxon>Pterioida</taxon>
        <taxon>Pterioidea</taxon>
        <taxon>Pteriidae</taxon>
        <taxon>Pinctada</taxon>
    </lineage>
</organism>
<dbReference type="PROSITE" id="PS51898">
    <property type="entry name" value="TYR_RECOMBINASE"/>
    <property type="match status" value="1"/>
</dbReference>
<accession>A0AA89BZ17</accession>
<dbReference type="InterPro" id="IPR052925">
    <property type="entry name" value="Phage_Integrase-like_Recomb"/>
</dbReference>
<keyword evidence="4" id="KW-1185">Reference proteome</keyword>
<dbReference type="GO" id="GO:0006310">
    <property type="term" value="P:DNA recombination"/>
    <property type="evidence" value="ECO:0007669"/>
    <property type="project" value="UniProtKB-KW"/>
</dbReference>
<evidence type="ECO:0000313" key="4">
    <source>
        <dbReference type="Proteomes" id="UP001186944"/>
    </source>
</evidence>
<proteinExistence type="predicted"/>
<evidence type="ECO:0000313" key="3">
    <source>
        <dbReference type="EMBL" id="KAK3101970.1"/>
    </source>
</evidence>
<dbReference type="AlphaFoldDB" id="A0AA89BZ17"/>
<comment type="caution">
    <text evidence="3">The sequence shown here is derived from an EMBL/GenBank/DDBJ whole genome shotgun (WGS) entry which is preliminary data.</text>
</comment>
<dbReference type="Proteomes" id="UP001186944">
    <property type="component" value="Unassembled WGS sequence"/>
</dbReference>
<dbReference type="Gene3D" id="1.10.443.10">
    <property type="entry name" value="Intergrase catalytic core"/>
    <property type="match status" value="1"/>
</dbReference>
<gene>
    <name evidence="3" type="ORF">FSP39_007722</name>
</gene>
<dbReference type="Pfam" id="PF00589">
    <property type="entry name" value="Phage_integrase"/>
    <property type="match status" value="1"/>
</dbReference>
<name>A0AA89BZ17_PINIB</name>
<dbReference type="PANTHER" id="PTHR34605:SF3">
    <property type="entry name" value="P CELL-TYPE AGGLUTINATION PROTEIN MAP4-LIKE-RELATED"/>
    <property type="match status" value="1"/>
</dbReference>
<dbReference type="PANTHER" id="PTHR34605">
    <property type="entry name" value="PHAGE_INTEGRASE DOMAIN-CONTAINING PROTEIN"/>
    <property type="match status" value="1"/>
</dbReference>
<evidence type="ECO:0000256" key="1">
    <source>
        <dbReference type="ARBA" id="ARBA00023172"/>
    </source>
</evidence>
<evidence type="ECO:0000259" key="2">
    <source>
        <dbReference type="PROSITE" id="PS51898"/>
    </source>
</evidence>
<sequence>MAFFGFLRCGEFCVANLREANKYLAIDDIFIAPDSSFFTVILKSSKTDPFSQGVEIKIFENSDLHPVHTMTHYLRLRKGLNFVKCKALFVNENGYPMSRILFLQHLRTILTRLGHNQSQYAGHSFRIGAATTAAKVGISDHLIQTLGRWSSDCYTRYIRTDIVTLSSAQRSMSMLS</sequence>
<dbReference type="InterPro" id="IPR013762">
    <property type="entry name" value="Integrase-like_cat_sf"/>
</dbReference>
<dbReference type="InterPro" id="IPR011010">
    <property type="entry name" value="DNA_brk_join_enz"/>
</dbReference>